<keyword evidence="3" id="KW-1185">Reference proteome</keyword>
<proteinExistence type="predicted"/>
<evidence type="ECO:0000256" key="1">
    <source>
        <dbReference type="SAM" id="MobiDB-lite"/>
    </source>
</evidence>
<feature type="compositionally biased region" description="Polar residues" evidence="1">
    <location>
        <begin position="283"/>
        <end position="311"/>
    </location>
</feature>
<gene>
    <name evidence="2" type="ORF">NLJ89_g10772</name>
</gene>
<feature type="region of interest" description="Disordered" evidence="1">
    <location>
        <begin position="164"/>
        <end position="320"/>
    </location>
</feature>
<reference evidence="2" key="1">
    <citation type="submission" date="2022-07" db="EMBL/GenBank/DDBJ databases">
        <title>Genome Sequence of Agrocybe chaxingu.</title>
        <authorList>
            <person name="Buettner E."/>
        </authorList>
    </citation>
    <scope>NUCLEOTIDE SEQUENCE</scope>
    <source>
        <strain evidence="2">MP-N11</strain>
    </source>
</reference>
<organism evidence="2 3">
    <name type="scientific">Agrocybe chaxingu</name>
    <dbReference type="NCBI Taxonomy" id="84603"/>
    <lineage>
        <taxon>Eukaryota</taxon>
        <taxon>Fungi</taxon>
        <taxon>Dikarya</taxon>
        <taxon>Basidiomycota</taxon>
        <taxon>Agaricomycotina</taxon>
        <taxon>Agaricomycetes</taxon>
        <taxon>Agaricomycetidae</taxon>
        <taxon>Agaricales</taxon>
        <taxon>Agaricineae</taxon>
        <taxon>Strophariaceae</taxon>
        <taxon>Agrocybe</taxon>
    </lineage>
</organism>
<feature type="compositionally biased region" description="Pro residues" evidence="1">
    <location>
        <begin position="229"/>
        <end position="242"/>
    </location>
</feature>
<comment type="caution">
    <text evidence="2">The sequence shown here is derived from an EMBL/GenBank/DDBJ whole genome shotgun (WGS) entry which is preliminary data.</text>
</comment>
<dbReference type="EMBL" id="JANKHO010002112">
    <property type="protein sequence ID" value="KAJ3494618.1"/>
    <property type="molecule type" value="Genomic_DNA"/>
</dbReference>
<feature type="compositionally biased region" description="Basic and acidic residues" evidence="1">
    <location>
        <begin position="165"/>
        <end position="189"/>
    </location>
</feature>
<accession>A0A9W8JPY9</accession>
<name>A0A9W8JPY9_9AGAR</name>
<sequence>MAQHDAQTSCEHEPPPPRCSKTFSSCYIERFAPPTFCVSFTNPHPSTLWLSTPLDTTQYSTSFLAVAVSLAENKTAVLSIERAFQIYTERHESDLRDFRGLCIGLAAHEQHEKEKWHSLCMKIMKERDMARQRVEELVEEREDIGIPTNEKMIERVLGTNGAVKRGREEADVEAAGHESKSDGGSDKAQRPVRSLRGHSPMVSPPGSPSYPVYTPHLPPSLTSRSCSLPPKPASPRGLPPPDYDAKSTSSAPASVTTFNIREAHPSGTEPPLKRRKSCDTAVSHPSSSPTAVETENRPLQNVNGSKQQSRTPSPPVMVRKSSSAIAPGEFCHVDLMYLQVKGVLTCRACLLNKNKPTSGNIPEPKSFPMSASWDQLRDHCVKEHPDACADVARLHPADIFELRKRLNLSN</sequence>
<dbReference type="Proteomes" id="UP001148786">
    <property type="component" value="Unassembled WGS sequence"/>
</dbReference>
<dbReference type="AlphaFoldDB" id="A0A9W8JPY9"/>
<evidence type="ECO:0000313" key="2">
    <source>
        <dbReference type="EMBL" id="KAJ3494618.1"/>
    </source>
</evidence>
<protein>
    <submittedName>
        <fullName evidence="2">Uncharacterized protein</fullName>
    </submittedName>
</protein>
<evidence type="ECO:0000313" key="3">
    <source>
        <dbReference type="Proteomes" id="UP001148786"/>
    </source>
</evidence>
<dbReference type="OrthoDB" id="3066809at2759"/>
<feature type="compositionally biased region" description="Polar residues" evidence="1">
    <location>
        <begin position="246"/>
        <end position="259"/>
    </location>
</feature>